<accession>A0A699RK02</accession>
<dbReference type="EMBL" id="BKCJ011106928">
    <property type="protein sequence ID" value="GFC86770.1"/>
    <property type="molecule type" value="Genomic_DNA"/>
</dbReference>
<gene>
    <name evidence="2" type="ORF">Tci_858740</name>
</gene>
<organism evidence="2">
    <name type="scientific">Tanacetum cinerariifolium</name>
    <name type="common">Dalmatian daisy</name>
    <name type="synonym">Chrysanthemum cinerariifolium</name>
    <dbReference type="NCBI Taxonomy" id="118510"/>
    <lineage>
        <taxon>Eukaryota</taxon>
        <taxon>Viridiplantae</taxon>
        <taxon>Streptophyta</taxon>
        <taxon>Embryophyta</taxon>
        <taxon>Tracheophyta</taxon>
        <taxon>Spermatophyta</taxon>
        <taxon>Magnoliopsida</taxon>
        <taxon>eudicotyledons</taxon>
        <taxon>Gunneridae</taxon>
        <taxon>Pentapetalae</taxon>
        <taxon>asterids</taxon>
        <taxon>campanulids</taxon>
        <taxon>Asterales</taxon>
        <taxon>Asteraceae</taxon>
        <taxon>Asteroideae</taxon>
        <taxon>Anthemideae</taxon>
        <taxon>Anthemidinae</taxon>
        <taxon>Tanacetum</taxon>
    </lineage>
</organism>
<feature type="non-terminal residue" evidence="2">
    <location>
        <position position="152"/>
    </location>
</feature>
<comment type="caution">
    <text evidence="2">The sequence shown here is derived from an EMBL/GenBank/DDBJ whole genome shotgun (WGS) entry which is preliminary data.</text>
</comment>
<protein>
    <submittedName>
        <fullName evidence="2">Uncharacterized protein</fullName>
    </submittedName>
</protein>
<feature type="region of interest" description="Disordered" evidence="1">
    <location>
        <begin position="119"/>
        <end position="152"/>
    </location>
</feature>
<name>A0A699RK02_TANCI</name>
<proteinExistence type="predicted"/>
<evidence type="ECO:0000256" key="1">
    <source>
        <dbReference type="SAM" id="MobiDB-lite"/>
    </source>
</evidence>
<evidence type="ECO:0000313" key="2">
    <source>
        <dbReference type="EMBL" id="GFC86770.1"/>
    </source>
</evidence>
<sequence>MTRNYMPFGTDVEIDYSKFTYGLKQTSADESDSKLVEYSSSDSDSCVKPSTYVPESVVNKLKAVSKPQAVCEPKVWTDAPIVEEYESDSDDDSVSNVQENIEKPSFAFTDYVKHVKSPMENDKEISTPNHYPKIEKQDRHSHTRKGLGYAFT</sequence>
<dbReference type="AlphaFoldDB" id="A0A699RK02"/>
<reference evidence="2" key="1">
    <citation type="journal article" date="2019" name="Sci. Rep.">
        <title>Draft genome of Tanacetum cinerariifolium, the natural source of mosquito coil.</title>
        <authorList>
            <person name="Yamashiro T."/>
            <person name="Shiraishi A."/>
            <person name="Satake H."/>
            <person name="Nakayama K."/>
        </authorList>
    </citation>
    <scope>NUCLEOTIDE SEQUENCE</scope>
</reference>